<keyword evidence="2" id="KW-1185">Reference proteome</keyword>
<dbReference type="Proteomes" id="UP000309997">
    <property type="component" value="Unassembled WGS sequence"/>
</dbReference>
<gene>
    <name evidence="1" type="ORF">D5086_021294</name>
</gene>
<reference evidence="1 2" key="1">
    <citation type="journal article" date="2024" name="Plant Biotechnol. J.">
        <title>Genome and CRISPR/Cas9 system of a widespread forest tree (Populus alba) in the world.</title>
        <authorList>
            <person name="Liu Y.J."/>
            <person name="Jiang P.F."/>
            <person name="Han X.M."/>
            <person name="Li X.Y."/>
            <person name="Wang H.M."/>
            <person name="Wang Y.J."/>
            <person name="Wang X.X."/>
            <person name="Zeng Q.Y."/>
        </authorList>
    </citation>
    <scope>NUCLEOTIDE SEQUENCE [LARGE SCALE GENOMIC DNA]</scope>
    <source>
        <strain evidence="2">cv. PAL-ZL1</strain>
    </source>
</reference>
<name>A0ACC4BCC6_POPAL</name>
<comment type="caution">
    <text evidence="1">The sequence shown here is derived from an EMBL/GenBank/DDBJ whole genome shotgun (WGS) entry which is preliminary data.</text>
</comment>
<dbReference type="EMBL" id="RCHU02000011">
    <property type="protein sequence ID" value="KAL3576011.1"/>
    <property type="molecule type" value="Genomic_DNA"/>
</dbReference>
<evidence type="ECO:0000313" key="1">
    <source>
        <dbReference type="EMBL" id="KAL3576011.1"/>
    </source>
</evidence>
<protein>
    <submittedName>
        <fullName evidence="1">Uncharacterized protein</fullName>
    </submittedName>
</protein>
<sequence length="760" mass="82924">MEKKPKEARTPLTGFASINEDLVQNILKKTPASSFASAACVCKSWNQICNQILSKPKLASAFSLNPDQKVASQEVVNKVLSEPIRPQFAIANVIGSGVDLSETLNFLAAKLGSKTPIIVSCTNGIIGRDAVTGEHKEVMLEDFWVDAASNNSGFGMLLTVGYLPGLKVEAFPLLRPRKAGPVAMIDNFVMDIKNYSASVSGSTSPALIIMFGGEEADLKPVMEKLDHAMSRETIIAGGRRSQFLYRRGTEARNVNGSSTKYFTDAVALIFARDEDKPSGEGKIQFHSAISSGVSAIGPRYKAVSVKETQSETGLTTWLTARRQGEQEILGGQMIIDSIESELVNKTELFIGVSKQRQCVTGSENPKLLRSLALHQVKGGDGEHLLVSGDGIGSGDYFHFYHSDPKAALCACSNVSKYFRNLKLDCRSCQLHGGGVGSKEVVGGLVFSCWGRGESFFGHSNVDSSPFLDNFPGIPMAGIFGCGEVGRGFTMLNADDHEDQEEKTSCCCLHFGKNLLSPAAESTAIKHSGWAKITEFGKCFCIHFEYMPPDFRLYQFQYDLTAKGAYDSEYIHSLLCLTSFAYKSEDVMCQPDQLDDPKLGDDYPRDSIASPCLKTTLGQWLRKNYKNQHDFDANGLDPKAALSSTSNVSKNFRNLKLDWRSCQLHAGGVGSKEVVGGLVFSCWGRGESFFGHSNVDSSPFLDNFPGIPMAGIFCYGEVGRVFTLLNADDHEDHEEQTSCCCLHVYSTIYVLVSYTPAPLKH</sequence>
<organism evidence="1 2">
    <name type="scientific">Populus alba</name>
    <name type="common">White poplar</name>
    <dbReference type="NCBI Taxonomy" id="43335"/>
    <lineage>
        <taxon>Eukaryota</taxon>
        <taxon>Viridiplantae</taxon>
        <taxon>Streptophyta</taxon>
        <taxon>Embryophyta</taxon>
        <taxon>Tracheophyta</taxon>
        <taxon>Spermatophyta</taxon>
        <taxon>Magnoliopsida</taxon>
        <taxon>eudicotyledons</taxon>
        <taxon>Gunneridae</taxon>
        <taxon>Pentapetalae</taxon>
        <taxon>rosids</taxon>
        <taxon>fabids</taxon>
        <taxon>Malpighiales</taxon>
        <taxon>Salicaceae</taxon>
        <taxon>Saliceae</taxon>
        <taxon>Populus</taxon>
    </lineage>
</organism>
<evidence type="ECO:0000313" key="2">
    <source>
        <dbReference type="Proteomes" id="UP000309997"/>
    </source>
</evidence>
<proteinExistence type="predicted"/>
<accession>A0ACC4BCC6</accession>